<evidence type="ECO:0000313" key="3">
    <source>
        <dbReference type="EMBL" id="MBS0031867.1"/>
    </source>
</evidence>
<evidence type="ECO:0000313" key="4">
    <source>
        <dbReference type="Proteomes" id="UP000676386"/>
    </source>
</evidence>
<keyword evidence="1" id="KW-0732">Signal</keyword>
<dbReference type="Proteomes" id="UP000676386">
    <property type="component" value="Unassembled WGS sequence"/>
</dbReference>
<gene>
    <name evidence="3" type="ORF">KE626_31335</name>
</gene>
<feature type="signal peptide" evidence="1">
    <location>
        <begin position="1"/>
        <end position="24"/>
    </location>
</feature>
<dbReference type="Gene3D" id="3.10.450.50">
    <property type="match status" value="2"/>
</dbReference>
<dbReference type="EMBL" id="JAGTXB010000026">
    <property type="protein sequence ID" value="MBS0031867.1"/>
    <property type="molecule type" value="Genomic_DNA"/>
</dbReference>
<name>A0ABS5J9H6_9BACT</name>
<accession>A0ABS5J9H6</accession>
<dbReference type="Pfam" id="PF14534">
    <property type="entry name" value="DUF4440"/>
    <property type="match status" value="2"/>
</dbReference>
<feature type="domain" description="DUF4440" evidence="2">
    <location>
        <begin position="48"/>
        <end position="159"/>
    </location>
</feature>
<sequence>MKRRVILVNFTLFLAVFLPGARRAAAQSAKASDVLFTALANKDSLLFNIAFNTCKVEALDRVLSKDFVFYHDNGYDGLTMDQSRANFVENIQRFCANRNNRMRREIVKGSLQAFAVNNDEAIQTGIQRLYLAVSGKQEKQVEESKFSRTWKKKDGEWKMTTEMDFQVKTHFNNDPAARYVPMPYNPSEEPLYEAIARMDSLYFDTYNTCNLPKMDAMTADTIEFYHDRTGVNTSREEMIASIKRNICGKVTREIVPGSIEVYPIHHYGAVEIGYHKFHNNQEPVGTPSKASKFIIIWKQVGDTWKMSRVVSLH</sequence>
<evidence type="ECO:0000259" key="2">
    <source>
        <dbReference type="Pfam" id="PF14534"/>
    </source>
</evidence>
<reference evidence="3 4" key="1">
    <citation type="submission" date="2021-04" db="EMBL/GenBank/DDBJ databases">
        <title>Chitinophaga sp. nov., isolated from the rhizosphere soil.</title>
        <authorList>
            <person name="He S."/>
        </authorList>
    </citation>
    <scope>NUCLEOTIDE SEQUENCE [LARGE SCALE GENOMIC DNA]</scope>
    <source>
        <strain evidence="3 4">2R12</strain>
    </source>
</reference>
<dbReference type="InterPro" id="IPR027843">
    <property type="entry name" value="DUF4440"/>
</dbReference>
<proteinExistence type="predicted"/>
<comment type="caution">
    <text evidence="3">The sequence shown here is derived from an EMBL/GenBank/DDBJ whole genome shotgun (WGS) entry which is preliminary data.</text>
</comment>
<protein>
    <submittedName>
        <fullName evidence="3">Nuclear transport factor 2 family protein</fullName>
    </submittedName>
</protein>
<evidence type="ECO:0000256" key="1">
    <source>
        <dbReference type="SAM" id="SignalP"/>
    </source>
</evidence>
<keyword evidence="4" id="KW-1185">Reference proteome</keyword>
<feature type="chain" id="PRO_5046976675" evidence="1">
    <location>
        <begin position="25"/>
        <end position="313"/>
    </location>
</feature>
<dbReference type="SUPFAM" id="SSF54427">
    <property type="entry name" value="NTF2-like"/>
    <property type="match status" value="2"/>
</dbReference>
<dbReference type="InterPro" id="IPR032710">
    <property type="entry name" value="NTF2-like_dom_sf"/>
</dbReference>
<feature type="domain" description="DUF4440" evidence="2">
    <location>
        <begin position="195"/>
        <end position="306"/>
    </location>
</feature>
<dbReference type="RefSeq" id="WP_211977027.1">
    <property type="nucleotide sequence ID" value="NZ_CBFHAM010000047.1"/>
</dbReference>
<organism evidence="3 4">
    <name type="scientific">Chitinophaga hostae</name>
    <dbReference type="NCBI Taxonomy" id="2831022"/>
    <lineage>
        <taxon>Bacteria</taxon>
        <taxon>Pseudomonadati</taxon>
        <taxon>Bacteroidota</taxon>
        <taxon>Chitinophagia</taxon>
        <taxon>Chitinophagales</taxon>
        <taxon>Chitinophagaceae</taxon>
        <taxon>Chitinophaga</taxon>
    </lineage>
</organism>